<keyword evidence="6 8" id="KW-0067">ATP-binding</keyword>
<evidence type="ECO:0000256" key="1">
    <source>
        <dbReference type="ARBA" id="ARBA00004990"/>
    </source>
</evidence>
<reference evidence="10 11" key="1">
    <citation type="journal article" date="2014" name="Int. J. Syst. Evol. Microbiol.">
        <title>Complete genome sequence of Corynebacterium casei LMG S-19264T (=DSM 44701T), isolated from a smear-ripened cheese.</title>
        <authorList>
            <consortium name="US DOE Joint Genome Institute (JGI-PGF)"/>
            <person name="Walter F."/>
            <person name="Albersmeier A."/>
            <person name="Kalinowski J."/>
            <person name="Ruckert C."/>
        </authorList>
    </citation>
    <scope>NUCLEOTIDE SEQUENCE [LARGE SCALE GENOMIC DNA]</scope>
    <source>
        <strain evidence="10 11">CGMCC 1.12976</strain>
    </source>
</reference>
<dbReference type="PANTHER" id="PTHR21299:SF1">
    <property type="entry name" value="PANTOATE--BETA-ALANINE LIGASE"/>
    <property type="match status" value="1"/>
</dbReference>
<feature type="compositionally biased region" description="Low complexity" evidence="9">
    <location>
        <begin position="28"/>
        <end position="44"/>
    </location>
</feature>
<comment type="miscellaneous">
    <text evidence="8">The reaction proceeds by a bi uni uni bi ping pong mechanism.</text>
</comment>
<dbReference type="InterPro" id="IPR004821">
    <property type="entry name" value="Cyt_trans-like"/>
</dbReference>
<dbReference type="GO" id="GO:0004592">
    <property type="term" value="F:pantoate-beta-alanine ligase activity"/>
    <property type="evidence" value="ECO:0007669"/>
    <property type="project" value="UniProtKB-UniRule"/>
</dbReference>
<dbReference type="Proteomes" id="UP000598775">
    <property type="component" value="Unassembled WGS sequence"/>
</dbReference>
<dbReference type="InterPro" id="IPR003721">
    <property type="entry name" value="Pantoate_ligase"/>
</dbReference>
<dbReference type="PANTHER" id="PTHR21299">
    <property type="entry name" value="CYTIDYLATE KINASE/PANTOATE-BETA-ALANINE LIGASE"/>
    <property type="match status" value="1"/>
</dbReference>
<gene>
    <name evidence="8 10" type="primary">panC</name>
    <name evidence="10" type="ORF">GCM10011399_22360</name>
</gene>
<feature type="compositionally biased region" description="Basic and acidic residues" evidence="9">
    <location>
        <begin position="47"/>
        <end position="56"/>
    </location>
</feature>
<evidence type="ECO:0000256" key="2">
    <source>
        <dbReference type="ARBA" id="ARBA00009256"/>
    </source>
</evidence>
<feature type="binding site" evidence="8">
    <location>
        <begin position="70"/>
        <end position="77"/>
    </location>
    <ligand>
        <name>ATP</name>
        <dbReference type="ChEBI" id="CHEBI:30616"/>
    </ligand>
</feature>
<comment type="subunit">
    <text evidence="8">Homodimer.</text>
</comment>
<dbReference type="EC" id="6.3.2.1" evidence="8"/>
<dbReference type="Gene3D" id="3.30.1300.10">
    <property type="entry name" value="Pantoate-beta-alanine ligase, C-terminal domain"/>
    <property type="match status" value="1"/>
</dbReference>
<feature type="active site" description="Proton donor" evidence="8">
    <location>
        <position position="77"/>
    </location>
</feature>
<evidence type="ECO:0000256" key="6">
    <source>
        <dbReference type="ARBA" id="ARBA00022840"/>
    </source>
</evidence>
<comment type="pathway">
    <text evidence="1 8">Cofactor biosynthesis; (R)-pantothenate biosynthesis; (R)-pantothenate from (R)-pantoate and beta-alanine: step 1/1.</text>
</comment>
<feature type="binding site" evidence="8">
    <location>
        <position position="101"/>
    </location>
    <ligand>
        <name>(R)-pantoate</name>
        <dbReference type="ChEBI" id="CHEBI:15980"/>
    </ligand>
</feature>
<evidence type="ECO:0000313" key="10">
    <source>
        <dbReference type="EMBL" id="GGF28755.1"/>
    </source>
</evidence>
<comment type="caution">
    <text evidence="10">The sequence shown here is derived from an EMBL/GenBank/DDBJ whole genome shotgun (WGS) entry which is preliminary data.</text>
</comment>
<dbReference type="EMBL" id="BMGP01000004">
    <property type="protein sequence ID" value="GGF28755.1"/>
    <property type="molecule type" value="Genomic_DNA"/>
</dbReference>
<comment type="similarity">
    <text evidence="2 8">Belongs to the pantothenate synthetase family.</text>
</comment>
<dbReference type="Gene3D" id="3.40.50.620">
    <property type="entry name" value="HUPs"/>
    <property type="match status" value="1"/>
</dbReference>
<dbReference type="NCBIfam" id="TIGR00018">
    <property type="entry name" value="panC"/>
    <property type="match status" value="1"/>
</dbReference>
<feature type="binding site" evidence="8">
    <location>
        <position position="101"/>
    </location>
    <ligand>
        <name>beta-alanine</name>
        <dbReference type="ChEBI" id="CHEBI:57966"/>
    </ligand>
</feature>
<sequence length="325" mass="33751">MPTLAVTIDDVRAEIAAARANARASAATQAGATASSGHAAGADTADTEGRPSAEDLSRASAGRVALVPTMGALHAGHLALIARAREIADIVVVSIFVNPLQFNESEDLDRYPRALDADLATIEAASGGAPTIVFAPSVAEMYPDGKTQTKLTAGNVGNLLEGRSRAGHFDGVLVVVNKLLGIVQPDAVLFGQKDAQQVFVVSRMVRDLNIAVTVEVVETVREKDGLALSSRNRFLDERERLAARVLSHTLEAADSAADGGIDAVIAAAQSASMGEPLVDLEYLAVVNPTTFLPVDDGYHGKAIVLVAARVGATRLIDNALVYLGG</sequence>
<evidence type="ECO:0000313" key="11">
    <source>
        <dbReference type="Proteomes" id="UP000598775"/>
    </source>
</evidence>
<dbReference type="CDD" id="cd00560">
    <property type="entry name" value="PanC"/>
    <property type="match status" value="1"/>
</dbReference>
<proteinExistence type="inferred from homology"/>
<comment type="catalytic activity">
    <reaction evidence="7 8">
        <text>(R)-pantoate + beta-alanine + ATP = (R)-pantothenate + AMP + diphosphate + H(+)</text>
        <dbReference type="Rhea" id="RHEA:10912"/>
        <dbReference type="ChEBI" id="CHEBI:15378"/>
        <dbReference type="ChEBI" id="CHEBI:15980"/>
        <dbReference type="ChEBI" id="CHEBI:29032"/>
        <dbReference type="ChEBI" id="CHEBI:30616"/>
        <dbReference type="ChEBI" id="CHEBI:33019"/>
        <dbReference type="ChEBI" id="CHEBI:57966"/>
        <dbReference type="ChEBI" id="CHEBI:456215"/>
        <dbReference type="EC" id="6.3.2.1"/>
    </reaction>
</comment>
<dbReference type="NCBIfam" id="TIGR00125">
    <property type="entry name" value="cyt_tran_rel"/>
    <property type="match status" value="1"/>
</dbReference>
<evidence type="ECO:0000256" key="8">
    <source>
        <dbReference type="HAMAP-Rule" id="MF_00158"/>
    </source>
</evidence>
<dbReference type="GO" id="GO:0005524">
    <property type="term" value="F:ATP binding"/>
    <property type="evidence" value="ECO:0007669"/>
    <property type="project" value="UniProtKB-KW"/>
</dbReference>
<comment type="function">
    <text evidence="8">Catalyzes the condensation of pantoate with beta-alanine in an ATP-dependent reaction via a pantoyl-adenylate intermediate.</text>
</comment>
<comment type="subcellular location">
    <subcellularLocation>
        <location evidence="8">Cytoplasm</location>
    </subcellularLocation>
</comment>
<dbReference type="SUPFAM" id="SSF52374">
    <property type="entry name" value="Nucleotidylyl transferase"/>
    <property type="match status" value="1"/>
</dbReference>
<organism evidence="10 11">
    <name type="scientific">Subtercola lobariae</name>
    <dbReference type="NCBI Taxonomy" id="1588641"/>
    <lineage>
        <taxon>Bacteria</taxon>
        <taxon>Bacillati</taxon>
        <taxon>Actinomycetota</taxon>
        <taxon>Actinomycetes</taxon>
        <taxon>Micrococcales</taxon>
        <taxon>Microbacteriaceae</taxon>
        <taxon>Subtercola</taxon>
    </lineage>
</organism>
<feature type="binding site" evidence="8">
    <location>
        <begin position="191"/>
        <end position="194"/>
    </location>
    <ligand>
        <name>ATP</name>
        <dbReference type="ChEBI" id="CHEBI:30616"/>
    </ligand>
</feature>
<name>A0A917B7X5_9MICO</name>
<keyword evidence="11" id="KW-1185">Reference proteome</keyword>
<protein>
    <recommendedName>
        <fullName evidence="8">Pantothenate synthetase</fullName>
        <shortName evidence="8">PS</shortName>
        <ecNumber evidence="8">6.3.2.1</ecNumber>
    </recommendedName>
    <alternativeName>
        <fullName evidence="8">Pantoate--beta-alanine ligase</fullName>
    </alternativeName>
    <alternativeName>
        <fullName evidence="8">Pantoate-activating enzyme</fullName>
    </alternativeName>
</protein>
<evidence type="ECO:0000256" key="5">
    <source>
        <dbReference type="ARBA" id="ARBA00022741"/>
    </source>
</evidence>
<evidence type="ECO:0000256" key="4">
    <source>
        <dbReference type="ARBA" id="ARBA00022655"/>
    </source>
</evidence>
<keyword evidence="5 8" id="KW-0547">Nucleotide-binding</keyword>
<feature type="binding site" evidence="8">
    <location>
        <position position="220"/>
    </location>
    <ligand>
        <name>ATP</name>
        <dbReference type="ChEBI" id="CHEBI:30616"/>
    </ligand>
</feature>
<evidence type="ECO:0000256" key="3">
    <source>
        <dbReference type="ARBA" id="ARBA00022598"/>
    </source>
</evidence>
<accession>A0A917B7X5</accession>
<dbReference type="Pfam" id="PF02569">
    <property type="entry name" value="Pantoate_ligase"/>
    <property type="match status" value="1"/>
</dbReference>
<evidence type="ECO:0000256" key="9">
    <source>
        <dbReference type="SAM" id="MobiDB-lite"/>
    </source>
</evidence>
<keyword evidence="3 8" id="KW-0436">Ligase</keyword>
<dbReference type="InterPro" id="IPR014729">
    <property type="entry name" value="Rossmann-like_a/b/a_fold"/>
</dbReference>
<feature type="region of interest" description="Disordered" evidence="9">
    <location>
        <begin position="28"/>
        <end position="56"/>
    </location>
</feature>
<dbReference type="GO" id="GO:0015940">
    <property type="term" value="P:pantothenate biosynthetic process"/>
    <property type="evidence" value="ECO:0007669"/>
    <property type="project" value="UniProtKB-UniRule"/>
</dbReference>
<keyword evidence="4 8" id="KW-0566">Pantothenate biosynthesis</keyword>
<dbReference type="HAMAP" id="MF_00158">
    <property type="entry name" value="PanC"/>
    <property type="match status" value="1"/>
</dbReference>
<feature type="binding site" evidence="8">
    <location>
        <position position="197"/>
    </location>
    <ligand>
        <name>(R)-pantoate</name>
        <dbReference type="ChEBI" id="CHEBI:15980"/>
    </ligand>
</feature>
<evidence type="ECO:0000256" key="7">
    <source>
        <dbReference type="ARBA" id="ARBA00048258"/>
    </source>
</evidence>
<keyword evidence="8" id="KW-0963">Cytoplasm</keyword>
<dbReference type="AlphaFoldDB" id="A0A917B7X5"/>
<dbReference type="InterPro" id="IPR042176">
    <property type="entry name" value="Pantoate_ligase_C"/>
</dbReference>
<dbReference type="GO" id="GO:0005829">
    <property type="term" value="C:cytosol"/>
    <property type="evidence" value="ECO:0007669"/>
    <property type="project" value="TreeGrafter"/>
</dbReference>
<feature type="binding site" evidence="8">
    <location>
        <begin position="228"/>
        <end position="231"/>
    </location>
    <ligand>
        <name>ATP</name>
        <dbReference type="ChEBI" id="CHEBI:30616"/>
    </ligand>
</feature>